<keyword evidence="2" id="KW-1185">Reference proteome</keyword>
<sequence>MTHTSMQIMVQITTPLPRTSLLLYWLRSLLQ</sequence>
<name>A0A7J9AYI0_9ROSI</name>
<evidence type="ECO:0000313" key="2">
    <source>
        <dbReference type="Proteomes" id="UP000593574"/>
    </source>
</evidence>
<comment type="caution">
    <text evidence="1">The sequence shown here is derived from an EMBL/GenBank/DDBJ whole genome shotgun (WGS) entry which is preliminary data.</text>
</comment>
<dbReference type="AlphaFoldDB" id="A0A7J9AYI0"/>
<reference evidence="1 2" key="1">
    <citation type="journal article" date="2019" name="Genome Biol. Evol.">
        <title>Insights into the evolution of the New World diploid cottons (Gossypium, subgenus Houzingenia) based on genome sequencing.</title>
        <authorList>
            <person name="Grover C.E."/>
            <person name="Arick M.A. 2nd"/>
            <person name="Thrash A."/>
            <person name="Conover J.L."/>
            <person name="Sanders W.S."/>
            <person name="Peterson D.G."/>
            <person name="Frelichowski J.E."/>
            <person name="Scheffler J.A."/>
            <person name="Scheffler B.E."/>
            <person name="Wendel J.F."/>
        </authorList>
    </citation>
    <scope>NUCLEOTIDE SEQUENCE [LARGE SCALE GENOMIC DNA]</scope>
    <source>
        <strain evidence="1">4</strain>
        <tissue evidence="1">Leaf</tissue>
    </source>
</reference>
<gene>
    <name evidence="1" type="ORF">Golax_004547</name>
</gene>
<proteinExistence type="predicted"/>
<protein>
    <submittedName>
        <fullName evidence="1">Uncharacterized protein</fullName>
    </submittedName>
</protein>
<accession>A0A7J9AYI0</accession>
<dbReference type="EMBL" id="JABEZV010356184">
    <property type="protein sequence ID" value="MBA0729070.1"/>
    <property type="molecule type" value="Genomic_DNA"/>
</dbReference>
<evidence type="ECO:0000313" key="1">
    <source>
        <dbReference type="EMBL" id="MBA0729070.1"/>
    </source>
</evidence>
<dbReference type="Proteomes" id="UP000593574">
    <property type="component" value="Unassembled WGS sequence"/>
</dbReference>
<organism evidence="1 2">
    <name type="scientific">Gossypium laxum</name>
    <dbReference type="NCBI Taxonomy" id="34288"/>
    <lineage>
        <taxon>Eukaryota</taxon>
        <taxon>Viridiplantae</taxon>
        <taxon>Streptophyta</taxon>
        <taxon>Embryophyta</taxon>
        <taxon>Tracheophyta</taxon>
        <taxon>Spermatophyta</taxon>
        <taxon>Magnoliopsida</taxon>
        <taxon>eudicotyledons</taxon>
        <taxon>Gunneridae</taxon>
        <taxon>Pentapetalae</taxon>
        <taxon>rosids</taxon>
        <taxon>malvids</taxon>
        <taxon>Malvales</taxon>
        <taxon>Malvaceae</taxon>
        <taxon>Malvoideae</taxon>
        <taxon>Gossypium</taxon>
    </lineage>
</organism>